<reference evidence="4" key="1">
    <citation type="submission" date="2021-03" db="EMBL/GenBank/DDBJ databases">
        <authorList>
            <person name="Li Z."/>
            <person name="Yang C."/>
        </authorList>
    </citation>
    <scope>NUCLEOTIDE SEQUENCE</scope>
    <source>
        <strain evidence="4">Dzin_1.0</strain>
        <tissue evidence="4">Leaf</tissue>
    </source>
</reference>
<dbReference type="Gene3D" id="1.25.40.10">
    <property type="entry name" value="Tetratricopeptide repeat domain"/>
    <property type="match status" value="1"/>
</dbReference>
<name>A0A9D5CNB9_9LILI</name>
<gene>
    <name evidence="4" type="ORF">J5N97_017904</name>
</gene>
<evidence type="ECO:0000313" key="4">
    <source>
        <dbReference type="EMBL" id="KAJ0975939.1"/>
    </source>
</evidence>
<keyword evidence="5" id="KW-1185">Reference proteome</keyword>
<dbReference type="InterPro" id="IPR011990">
    <property type="entry name" value="TPR-like_helical_dom_sf"/>
</dbReference>
<accession>A0A9D5CNB9</accession>
<keyword evidence="2" id="KW-0677">Repeat</keyword>
<dbReference type="PANTHER" id="PTHR47939">
    <property type="entry name" value="MEMBRANE-ASSOCIATED SALT-INDUCIBLE PROTEIN-LIKE"/>
    <property type="match status" value="1"/>
</dbReference>
<dbReference type="InterPro" id="IPR002885">
    <property type="entry name" value="PPR_rpt"/>
</dbReference>
<dbReference type="Pfam" id="PF12854">
    <property type="entry name" value="PPR_1"/>
    <property type="match status" value="1"/>
</dbReference>
<proteinExistence type="inferred from homology"/>
<dbReference type="Proteomes" id="UP001085076">
    <property type="component" value="Miscellaneous, Linkage group lg04"/>
</dbReference>
<dbReference type="EMBL" id="JAGGNH010000004">
    <property type="protein sequence ID" value="KAJ0975939.1"/>
    <property type="molecule type" value="Genomic_DNA"/>
</dbReference>
<dbReference type="PANTHER" id="PTHR47939:SF13">
    <property type="entry name" value="OS03G0201400 PROTEIN"/>
    <property type="match status" value="1"/>
</dbReference>
<feature type="repeat" description="PPR" evidence="3">
    <location>
        <begin position="123"/>
        <end position="157"/>
    </location>
</feature>
<comment type="similarity">
    <text evidence="1">Belongs to the PPR family. P subfamily.</text>
</comment>
<organism evidence="4 5">
    <name type="scientific">Dioscorea zingiberensis</name>
    <dbReference type="NCBI Taxonomy" id="325984"/>
    <lineage>
        <taxon>Eukaryota</taxon>
        <taxon>Viridiplantae</taxon>
        <taxon>Streptophyta</taxon>
        <taxon>Embryophyta</taxon>
        <taxon>Tracheophyta</taxon>
        <taxon>Spermatophyta</taxon>
        <taxon>Magnoliopsida</taxon>
        <taxon>Liliopsida</taxon>
        <taxon>Dioscoreales</taxon>
        <taxon>Dioscoreaceae</taxon>
        <taxon>Dioscorea</taxon>
    </lineage>
</organism>
<evidence type="ECO:0000256" key="1">
    <source>
        <dbReference type="ARBA" id="ARBA00007626"/>
    </source>
</evidence>
<evidence type="ECO:0000256" key="2">
    <source>
        <dbReference type="ARBA" id="ARBA00022737"/>
    </source>
</evidence>
<reference evidence="4" key="2">
    <citation type="journal article" date="2022" name="Hortic Res">
        <title>The genome of Dioscorea zingiberensis sheds light on the biosynthesis, origin and evolution of the medicinally important diosgenin saponins.</title>
        <authorList>
            <person name="Li Y."/>
            <person name="Tan C."/>
            <person name="Li Z."/>
            <person name="Guo J."/>
            <person name="Li S."/>
            <person name="Chen X."/>
            <person name="Wang C."/>
            <person name="Dai X."/>
            <person name="Yang H."/>
            <person name="Song W."/>
            <person name="Hou L."/>
            <person name="Xu J."/>
            <person name="Tong Z."/>
            <person name="Xu A."/>
            <person name="Yuan X."/>
            <person name="Wang W."/>
            <person name="Yang Q."/>
            <person name="Chen L."/>
            <person name="Sun Z."/>
            <person name="Wang K."/>
            <person name="Pan B."/>
            <person name="Chen J."/>
            <person name="Bao Y."/>
            <person name="Liu F."/>
            <person name="Qi X."/>
            <person name="Gang D.R."/>
            <person name="Wen J."/>
            <person name="Li J."/>
        </authorList>
    </citation>
    <scope>NUCLEOTIDE SEQUENCE</scope>
    <source>
        <strain evidence="4">Dzin_1.0</strain>
    </source>
</reference>
<dbReference type="PROSITE" id="PS51375">
    <property type="entry name" value="PPR"/>
    <property type="match status" value="1"/>
</dbReference>
<sequence>MARPLKPSEGLTQDELSKIHDLVPRLIDGGHLQDAIRLIDAALLADPSPSSLPLPLIADRLSTQPDLTPTMSLLTAIRHNPSRPSPLPLASLLISSFLRRRRLKESIKVFSWLCRDDSPCRPDRDVYSIAIAGFCRHGRAQEGLRAMREMVRDGVVPGMEMKEAVWRGLLQDARVEEAQELNAALERVGDEGDGLDAVAVTLDRIIKEWQE</sequence>
<dbReference type="NCBIfam" id="TIGR00756">
    <property type="entry name" value="PPR"/>
    <property type="match status" value="1"/>
</dbReference>
<comment type="caution">
    <text evidence="4">The sequence shown here is derived from an EMBL/GenBank/DDBJ whole genome shotgun (WGS) entry which is preliminary data.</text>
</comment>
<evidence type="ECO:0000256" key="3">
    <source>
        <dbReference type="PROSITE-ProRule" id="PRU00708"/>
    </source>
</evidence>
<protein>
    <recommendedName>
        <fullName evidence="6">Pentatricopeptide repeat-containing protein</fullName>
    </recommendedName>
</protein>
<evidence type="ECO:0008006" key="6">
    <source>
        <dbReference type="Google" id="ProtNLM"/>
    </source>
</evidence>
<dbReference type="OrthoDB" id="1938089at2759"/>
<evidence type="ECO:0000313" key="5">
    <source>
        <dbReference type="Proteomes" id="UP001085076"/>
    </source>
</evidence>
<dbReference type="AlphaFoldDB" id="A0A9D5CNB9"/>
<dbReference type="InterPro" id="IPR050667">
    <property type="entry name" value="PPR-containing_protein"/>
</dbReference>